<feature type="compositionally biased region" description="Polar residues" evidence="1">
    <location>
        <begin position="248"/>
        <end position="258"/>
    </location>
</feature>
<evidence type="ECO:0000313" key="2">
    <source>
        <dbReference type="EMBL" id="CAB1450997.1"/>
    </source>
</evidence>
<comment type="caution">
    <text evidence="2">The sequence shown here is derived from an EMBL/GenBank/DDBJ whole genome shotgun (WGS) entry which is preliminary data.</text>
</comment>
<feature type="region of interest" description="Disordered" evidence="1">
    <location>
        <begin position="162"/>
        <end position="275"/>
    </location>
</feature>
<gene>
    <name evidence="2" type="ORF">PLEPLA_LOCUS38689</name>
</gene>
<dbReference type="AlphaFoldDB" id="A0A9N7VE31"/>
<evidence type="ECO:0000313" key="3">
    <source>
        <dbReference type="Proteomes" id="UP001153269"/>
    </source>
</evidence>
<dbReference type="EMBL" id="CADEAL010004072">
    <property type="protein sequence ID" value="CAB1450997.1"/>
    <property type="molecule type" value="Genomic_DNA"/>
</dbReference>
<feature type="compositionally biased region" description="Basic and acidic residues" evidence="1">
    <location>
        <begin position="202"/>
        <end position="216"/>
    </location>
</feature>
<evidence type="ECO:0000256" key="1">
    <source>
        <dbReference type="SAM" id="MobiDB-lite"/>
    </source>
</evidence>
<accession>A0A9N7VE31</accession>
<proteinExistence type="predicted"/>
<sequence length="275" mass="29599">MGLPPPVLVPFCTHLLTVQIVCLKEACRAPRPFLQIRVDHAGLVETKWHRATAECAGVSACPAQFCVIESLLQIYGSLLVPVTEAVVGRHSWGKPTVFAGMPCTKVWNSASRSAPLWCGHEPIRPLVPTSSSSSSSRSYPLGRDPPRAFSPLVAQVPQHMCQVSARRGGRVHRARGNPPNVHLRSKPALEGPTGGEQIKNPGRGEKERRRSPERGRVFFSPPPSDPTASLHLSLSLSLPPSFLKLTSGLTGNMTTEKPSSSSSSSSAPRCRTPTT</sequence>
<name>A0A9N7VE31_PLEPL</name>
<keyword evidence="3" id="KW-1185">Reference proteome</keyword>
<reference evidence="2" key="1">
    <citation type="submission" date="2020-03" db="EMBL/GenBank/DDBJ databases">
        <authorList>
            <person name="Weist P."/>
        </authorList>
    </citation>
    <scope>NUCLEOTIDE SEQUENCE</scope>
</reference>
<dbReference type="Proteomes" id="UP001153269">
    <property type="component" value="Unassembled WGS sequence"/>
</dbReference>
<feature type="region of interest" description="Disordered" evidence="1">
    <location>
        <begin position="127"/>
        <end position="149"/>
    </location>
</feature>
<organism evidence="2 3">
    <name type="scientific">Pleuronectes platessa</name>
    <name type="common">European plaice</name>
    <dbReference type="NCBI Taxonomy" id="8262"/>
    <lineage>
        <taxon>Eukaryota</taxon>
        <taxon>Metazoa</taxon>
        <taxon>Chordata</taxon>
        <taxon>Craniata</taxon>
        <taxon>Vertebrata</taxon>
        <taxon>Euteleostomi</taxon>
        <taxon>Actinopterygii</taxon>
        <taxon>Neopterygii</taxon>
        <taxon>Teleostei</taxon>
        <taxon>Neoteleostei</taxon>
        <taxon>Acanthomorphata</taxon>
        <taxon>Carangaria</taxon>
        <taxon>Pleuronectiformes</taxon>
        <taxon>Pleuronectoidei</taxon>
        <taxon>Pleuronectidae</taxon>
        <taxon>Pleuronectes</taxon>
    </lineage>
</organism>
<feature type="compositionally biased region" description="Low complexity" evidence="1">
    <location>
        <begin position="229"/>
        <end position="247"/>
    </location>
</feature>
<protein>
    <submittedName>
        <fullName evidence="2">Uncharacterized protein</fullName>
    </submittedName>
</protein>